<evidence type="ECO:0000313" key="3">
    <source>
        <dbReference type="Proteomes" id="UP000823388"/>
    </source>
</evidence>
<evidence type="ECO:0000313" key="2">
    <source>
        <dbReference type="EMBL" id="KAG2656407.1"/>
    </source>
</evidence>
<accession>A0A8T0XBF1</accession>
<sequence length="200" mass="21149">MADDSWALGLIAWEEAAAFMGDPWAQLASDASRCPSPPAGVRPGRLPAQIDQKAERRGRRGRFTCAPSPRAGRGARASLGCPALRPIAQGSPPAAAAAANSGKTRLVQLELAREGEGEQEGGPQGHPSPSSTPYPYRHEQQGDGGGTLWSSIFPDPVVLGRCTCILPQESTTCCAHHVLDQMPHQIGSHEVFEESPIEVV</sequence>
<feature type="region of interest" description="Disordered" evidence="1">
    <location>
        <begin position="30"/>
        <end position="77"/>
    </location>
</feature>
<proteinExistence type="predicted"/>
<feature type="region of interest" description="Disordered" evidence="1">
    <location>
        <begin position="113"/>
        <end position="146"/>
    </location>
</feature>
<dbReference type="Proteomes" id="UP000823388">
    <property type="component" value="Chromosome 1K"/>
</dbReference>
<evidence type="ECO:0000256" key="1">
    <source>
        <dbReference type="SAM" id="MobiDB-lite"/>
    </source>
</evidence>
<dbReference type="EMBL" id="CM029037">
    <property type="protein sequence ID" value="KAG2656407.1"/>
    <property type="molecule type" value="Genomic_DNA"/>
</dbReference>
<gene>
    <name evidence="2" type="ORF">PVAP13_1KG079077</name>
</gene>
<protein>
    <submittedName>
        <fullName evidence="2">Uncharacterized protein</fullName>
    </submittedName>
</protein>
<organism evidence="2 3">
    <name type="scientific">Panicum virgatum</name>
    <name type="common">Blackwell switchgrass</name>
    <dbReference type="NCBI Taxonomy" id="38727"/>
    <lineage>
        <taxon>Eukaryota</taxon>
        <taxon>Viridiplantae</taxon>
        <taxon>Streptophyta</taxon>
        <taxon>Embryophyta</taxon>
        <taxon>Tracheophyta</taxon>
        <taxon>Spermatophyta</taxon>
        <taxon>Magnoliopsida</taxon>
        <taxon>Liliopsida</taxon>
        <taxon>Poales</taxon>
        <taxon>Poaceae</taxon>
        <taxon>PACMAD clade</taxon>
        <taxon>Panicoideae</taxon>
        <taxon>Panicodae</taxon>
        <taxon>Paniceae</taxon>
        <taxon>Panicinae</taxon>
        <taxon>Panicum</taxon>
        <taxon>Panicum sect. Hiantes</taxon>
    </lineage>
</organism>
<feature type="compositionally biased region" description="Low complexity" evidence="1">
    <location>
        <begin position="66"/>
        <end position="77"/>
    </location>
</feature>
<reference evidence="2" key="1">
    <citation type="submission" date="2020-05" db="EMBL/GenBank/DDBJ databases">
        <title>WGS assembly of Panicum virgatum.</title>
        <authorList>
            <person name="Lovell J.T."/>
            <person name="Jenkins J."/>
            <person name="Shu S."/>
            <person name="Juenger T.E."/>
            <person name="Schmutz J."/>
        </authorList>
    </citation>
    <scope>NUCLEOTIDE SEQUENCE</scope>
    <source>
        <strain evidence="2">AP13</strain>
    </source>
</reference>
<name>A0A8T0XBF1_PANVG</name>
<dbReference type="AlphaFoldDB" id="A0A8T0XBF1"/>
<comment type="caution">
    <text evidence="2">The sequence shown here is derived from an EMBL/GenBank/DDBJ whole genome shotgun (WGS) entry which is preliminary data.</text>
</comment>
<keyword evidence="3" id="KW-1185">Reference proteome</keyword>